<dbReference type="AlphaFoldDB" id="A0A8B7ZM07"/>
<dbReference type="InterPro" id="IPR000719">
    <property type="entry name" value="Prot_kinase_dom"/>
</dbReference>
<keyword evidence="2 4" id="KW-0547">Nucleotide-binding</keyword>
<dbReference type="InterPro" id="IPR051681">
    <property type="entry name" value="Ser/Thr_Kinases-Pseudokinases"/>
</dbReference>
<dbReference type="Gene3D" id="1.10.510.10">
    <property type="entry name" value="Transferase(Phosphotransferase) domain 1"/>
    <property type="match status" value="1"/>
</dbReference>
<dbReference type="PANTHER" id="PTHR44329:SF293">
    <property type="entry name" value="MITOGEN-ACTIVATED PROTEIN KINASE KINASE KINASE"/>
    <property type="match status" value="1"/>
</dbReference>
<dbReference type="Pfam" id="PF07714">
    <property type="entry name" value="PK_Tyr_Ser-Thr"/>
    <property type="match status" value="1"/>
</dbReference>
<keyword evidence="8" id="KW-1185">Reference proteome</keyword>
<dbReference type="InterPro" id="IPR017441">
    <property type="entry name" value="Protein_kinase_ATP_BS"/>
</dbReference>
<dbReference type="GO" id="GO:1902533">
    <property type="term" value="P:positive regulation of intracellular signal transduction"/>
    <property type="evidence" value="ECO:0007669"/>
    <property type="project" value="UniProtKB-ARBA"/>
</dbReference>
<protein>
    <submittedName>
        <fullName evidence="9">Mitogen-activated protein kinase kinase kinase 7-like</fullName>
    </submittedName>
</protein>
<dbReference type="OMA" id="GDKNVMY"/>
<dbReference type="GeneID" id="110987573"/>
<feature type="compositionally biased region" description="Polar residues" evidence="5">
    <location>
        <begin position="463"/>
        <end position="473"/>
    </location>
</feature>
<dbReference type="InterPro" id="IPR000488">
    <property type="entry name" value="Death_dom"/>
</dbReference>
<keyword evidence="3 4" id="KW-0067">ATP-binding</keyword>
<dbReference type="InterPro" id="IPR011009">
    <property type="entry name" value="Kinase-like_dom_sf"/>
</dbReference>
<evidence type="ECO:0000256" key="1">
    <source>
        <dbReference type="ARBA" id="ARBA00022527"/>
    </source>
</evidence>
<dbReference type="CDD" id="cd01670">
    <property type="entry name" value="Death"/>
    <property type="match status" value="1"/>
</dbReference>
<reference evidence="9" key="1">
    <citation type="submission" date="2025-08" db="UniProtKB">
        <authorList>
            <consortium name="RefSeq"/>
        </authorList>
    </citation>
    <scope>IDENTIFICATION</scope>
</reference>
<keyword evidence="1" id="KW-0418">Kinase</keyword>
<dbReference type="Pfam" id="PF00531">
    <property type="entry name" value="Death"/>
    <property type="match status" value="1"/>
</dbReference>
<evidence type="ECO:0000256" key="4">
    <source>
        <dbReference type="PROSITE-ProRule" id="PRU10141"/>
    </source>
</evidence>
<evidence type="ECO:0000256" key="2">
    <source>
        <dbReference type="ARBA" id="ARBA00022741"/>
    </source>
</evidence>
<dbReference type="InterPro" id="IPR008271">
    <property type="entry name" value="Ser/Thr_kinase_AS"/>
</dbReference>
<evidence type="ECO:0000256" key="5">
    <source>
        <dbReference type="SAM" id="MobiDB-lite"/>
    </source>
</evidence>
<feature type="domain" description="Death" evidence="7">
    <location>
        <begin position="590"/>
        <end position="671"/>
    </location>
</feature>
<dbReference type="GO" id="GO:0005524">
    <property type="term" value="F:ATP binding"/>
    <property type="evidence" value="ECO:0007669"/>
    <property type="project" value="UniProtKB-UniRule"/>
</dbReference>
<dbReference type="OrthoDB" id="4062651at2759"/>
<dbReference type="SMART" id="SM00220">
    <property type="entry name" value="S_TKc"/>
    <property type="match status" value="1"/>
</dbReference>
<dbReference type="GO" id="GO:0004706">
    <property type="term" value="F:JUN kinase kinase kinase activity"/>
    <property type="evidence" value="ECO:0007669"/>
    <property type="project" value="TreeGrafter"/>
</dbReference>
<dbReference type="Proteomes" id="UP000694845">
    <property type="component" value="Unplaced"/>
</dbReference>
<dbReference type="KEGG" id="aplc:110987573"/>
<dbReference type="SUPFAM" id="SSF56112">
    <property type="entry name" value="Protein kinase-like (PK-like)"/>
    <property type="match status" value="1"/>
</dbReference>
<organism evidence="8 9">
    <name type="scientific">Acanthaster planci</name>
    <name type="common">Crown-of-thorns starfish</name>
    <dbReference type="NCBI Taxonomy" id="133434"/>
    <lineage>
        <taxon>Eukaryota</taxon>
        <taxon>Metazoa</taxon>
        <taxon>Echinodermata</taxon>
        <taxon>Eleutherozoa</taxon>
        <taxon>Asterozoa</taxon>
        <taxon>Asteroidea</taxon>
        <taxon>Valvatacea</taxon>
        <taxon>Valvatida</taxon>
        <taxon>Acanthasteridae</taxon>
        <taxon>Acanthaster</taxon>
    </lineage>
</organism>
<dbReference type="GO" id="GO:0031349">
    <property type="term" value="P:positive regulation of defense response"/>
    <property type="evidence" value="ECO:0007669"/>
    <property type="project" value="UniProtKB-ARBA"/>
</dbReference>
<dbReference type="PROSITE" id="PS50017">
    <property type="entry name" value="DEATH_DOMAIN"/>
    <property type="match status" value="1"/>
</dbReference>
<evidence type="ECO:0000259" key="6">
    <source>
        <dbReference type="PROSITE" id="PS50011"/>
    </source>
</evidence>
<dbReference type="InterPro" id="IPR001245">
    <property type="entry name" value="Ser-Thr/Tyr_kinase_cat_dom"/>
</dbReference>
<name>A0A8B7ZM07_ACAPL</name>
<feature type="region of interest" description="Disordered" evidence="5">
    <location>
        <begin position="453"/>
        <end position="595"/>
    </location>
</feature>
<feature type="compositionally biased region" description="Basic residues" evidence="5">
    <location>
        <begin position="546"/>
        <end position="559"/>
    </location>
</feature>
<dbReference type="GO" id="GO:0045087">
    <property type="term" value="P:innate immune response"/>
    <property type="evidence" value="ECO:0007669"/>
    <property type="project" value="UniProtKB-ARBA"/>
</dbReference>
<dbReference type="PROSITE" id="PS00107">
    <property type="entry name" value="PROTEIN_KINASE_ATP"/>
    <property type="match status" value="1"/>
</dbReference>
<evidence type="ECO:0000313" key="9">
    <source>
        <dbReference type="RefSeq" id="XP_022106097.1"/>
    </source>
</evidence>
<keyword evidence="1" id="KW-0808">Transferase</keyword>
<proteinExistence type="predicted"/>
<dbReference type="PROSITE" id="PS50011">
    <property type="entry name" value="PROTEIN_KINASE_DOM"/>
    <property type="match status" value="1"/>
</dbReference>
<feature type="compositionally biased region" description="Polar residues" evidence="5">
    <location>
        <begin position="581"/>
        <end position="591"/>
    </location>
</feature>
<dbReference type="PANTHER" id="PTHR44329">
    <property type="entry name" value="SERINE/THREONINE-PROTEIN KINASE TNNI3K-RELATED"/>
    <property type="match status" value="1"/>
</dbReference>
<feature type="compositionally biased region" description="Polar residues" evidence="5">
    <location>
        <begin position="532"/>
        <end position="543"/>
    </location>
</feature>
<feature type="compositionally biased region" description="Low complexity" evidence="5">
    <location>
        <begin position="560"/>
        <end position="570"/>
    </location>
</feature>
<keyword evidence="1" id="KW-0723">Serine/threonine-protein kinase</keyword>
<dbReference type="RefSeq" id="XP_022106097.1">
    <property type="nucleotide sequence ID" value="XM_022250405.1"/>
</dbReference>
<dbReference type="InterPro" id="IPR011029">
    <property type="entry name" value="DEATH-like_dom_sf"/>
</dbReference>
<feature type="compositionally biased region" description="Polar residues" evidence="5">
    <location>
        <begin position="490"/>
        <end position="504"/>
    </location>
</feature>
<feature type="binding site" evidence="4">
    <location>
        <position position="54"/>
    </location>
    <ligand>
        <name>ATP</name>
        <dbReference type="ChEBI" id="CHEBI:30616"/>
    </ligand>
</feature>
<evidence type="ECO:0000259" key="7">
    <source>
        <dbReference type="PROSITE" id="PS50017"/>
    </source>
</evidence>
<accession>A0A8B7ZM07</accession>
<gene>
    <name evidence="9" type="primary">LOC110987573</name>
</gene>
<evidence type="ECO:0000256" key="3">
    <source>
        <dbReference type="ARBA" id="ARBA00022840"/>
    </source>
</evidence>
<dbReference type="GO" id="GO:0009893">
    <property type="term" value="P:positive regulation of metabolic process"/>
    <property type="evidence" value="ECO:0007669"/>
    <property type="project" value="UniProtKB-ARBA"/>
</dbReference>
<dbReference type="SUPFAM" id="SSF47986">
    <property type="entry name" value="DEATH domain"/>
    <property type="match status" value="1"/>
</dbReference>
<sequence length="671" mass="75075">MASAFESSANRSEFSTQLPEIPKHFLTCKRKLGEGGFGEVYKAHHIQWGELAVKVCKQSTRLSDEDKKHVRREIERMTKVARHENIVSIRGIIPDVKPFDCCIAMDYMKHGSLRSCQKKLGTFPNAVKIRMIKDISLGMNFLHTQKEPIIHRDLKLENVLVNEHLVVKVSDFGLATWRTASNFKDAGGTISHIPPENLRNLNQKCTTKYDVYSFGIMLWELSSNQESYLNCKGNPSLISSGVARGQRPDMALIPSDEPAIVKELMEQSWHQDARKRPDFQEIKEKIDGKYQEYEKDFLTGLHETLKQLRELTAKQDESNTEVNRFPWEQQDIPDSKNETVKDGGSVEWRANGTPLTLQSKEPRVNDKDIHVGFPVAVSDAQKEQQPAGMSRLITPMENLSVNCDKYGMAETSPHEPTQLPTCVGQAAASVPDTSVPANCKSQYETDSLTDHLASSDQHHRLLSSGQTVKSPPSKQEGVYPAEDGKLSPPNLENRQSKTYHQTNVPDPYPREPPKGNNASGININVKGDGNVITVSRGKNTVQVDKQKHRERKKKKKYKTRSPTPSSSSSSDETDSSVPGPSITTSNESVTEQDIRDLDEHIGKKYKRLGRNLGLLEAHIENIEGDHFLGGRQEIAFQIMLAWQRSQGAAATKAALAEALEKTGLRNVAEKL</sequence>
<evidence type="ECO:0000313" key="8">
    <source>
        <dbReference type="Proteomes" id="UP000694845"/>
    </source>
</evidence>
<dbReference type="PROSITE" id="PS00108">
    <property type="entry name" value="PROTEIN_KINASE_ST"/>
    <property type="match status" value="1"/>
</dbReference>
<dbReference type="Gene3D" id="1.10.533.10">
    <property type="entry name" value="Death Domain, Fas"/>
    <property type="match status" value="1"/>
</dbReference>
<feature type="domain" description="Protein kinase" evidence="6">
    <location>
        <begin position="26"/>
        <end position="305"/>
    </location>
</feature>